<dbReference type="AlphaFoldDB" id="A0A9P8VXK5"/>
<evidence type="ECO:0000313" key="4">
    <source>
        <dbReference type="Proteomes" id="UP000777438"/>
    </source>
</evidence>
<evidence type="ECO:0000256" key="1">
    <source>
        <dbReference type="ARBA" id="ARBA00011353"/>
    </source>
</evidence>
<dbReference type="SUPFAM" id="SSF54160">
    <property type="entry name" value="Chromo domain-like"/>
    <property type="match status" value="1"/>
</dbReference>
<comment type="subunit">
    <text evidence="1">Component of the NuA4 histone acetyltransferase complex.</text>
</comment>
<evidence type="ECO:0000313" key="3">
    <source>
        <dbReference type="EMBL" id="KAH6881106.1"/>
    </source>
</evidence>
<keyword evidence="4" id="KW-1185">Reference proteome</keyword>
<proteinExistence type="predicted"/>
<protein>
    <recommendedName>
        <fullName evidence="2">Chromo domain-containing protein</fullName>
    </recommendedName>
</protein>
<dbReference type="PANTHER" id="PTHR37535:SF3">
    <property type="entry name" value="FLUG DOMAIN-CONTAINING PROTEIN"/>
    <property type="match status" value="1"/>
</dbReference>
<reference evidence="3 4" key="1">
    <citation type="journal article" date="2021" name="Nat. Commun.">
        <title>Genetic determinants of endophytism in the Arabidopsis root mycobiome.</title>
        <authorList>
            <person name="Mesny F."/>
            <person name="Miyauchi S."/>
            <person name="Thiergart T."/>
            <person name="Pickel B."/>
            <person name="Atanasova L."/>
            <person name="Karlsson M."/>
            <person name="Huettel B."/>
            <person name="Barry K.W."/>
            <person name="Haridas S."/>
            <person name="Chen C."/>
            <person name="Bauer D."/>
            <person name="Andreopoulos W."/>
            <person name="Pangilinan J."/>
            <person name="LaButti K."/>
            <person name="Riley R."/>
            <person name="Lipzen A."/>
            <person name="Clum A."/>
            <person name="Drula E."/>
            <person name="Henrissat B."/>
            <person name="Kohler A."/>
            <person name="Grigoriev I.V."/>
            <person name="Martin F.M."/>
            <person name="Hacquard S."/>
        </authorList>
    </citation>
    <scope>NUCLEOTIDE SEQUENCE [LARGE SCALE GENOMIC DNA]</scope>
    <source>
        <strain evidence="3 4">MPI-CAGE-CH-0241</strain>
    </source>
</reference>
<name>A0A9P8VXK5_9HYPO</name>
<dbReference type="GO" id="GO:0006338">
    <property type="term" value="P:chromatin remodeling"/>
    <property type="evidence" value="ECO:0007669"/>
    <property type="project" value="UniProtKB-ARBA"/>
</dbReference>
<evidence type="ECO:0000259" key="2">
    <source>
        <dbReference type="SMART" id="SM00298"/>
    </source>
</evidence>
<dbReference type="EMBL" id="JAGPYM010000024">
    <property type="protein sequence ID" value="KAH6881106.1"/>
    <property type="molecule type" value="Genomic_DNA"/>
</dbReference>
<dbReference type="SMART" id="SM00298">
    <property type="entry name" value="CHROMO"/>
    <property type="match status" value="2"/>
</dbReference>
<organism evidence="3 4">
    <name type="scientific">Thelonectria olida</name>
    <dbReference type="NCBI Taxonomy" id="1576542"/>
    <lineage>
        <taxon>Eukaryota</taxon>
        <taxon>Fungi</taxon>
        <taxon>Dikarya</taxon>
        <taxon>Ascomycota</taxon>
        <taxon>Pezizomycotina</taxon>
        <taxon>Sordariomycetes</taxon>
        <taxon>Hypocreomycetidae</taxon>
        <taxon>Hypocreales</taxon>
        <taxon>Nectriaceae</taxon>
        <taxon>Thelonectria</taxon>
    </lineage>
</organism>
<dbReference type="Gene3D" id="2.40.50.40">
    <property type="match status" value="1"/>
</dbReference>
<dbReference type="InterPro" id="IPR016197">
    <property type="entry name" value="Chromo-like_dom_sf"/>
</dbReference>
<dbReference type="PANTHER" id="PTHR37535">
    <property type="entry name" value="FLUG DOMAIN PROTEIN"/>
    <property type="match status" value="1"/>
</dbReference>
<dbReference type="Proteomes" id="UP000777438">
    <property type="component" value="Unassembled WGS sequence"/>
</dbReference>
<comment type="caution">
    <text evidence="3">The sequence shown here is derived from an EMBL/GenBank/DDBJ whole genome shotgun (WGS) entry which is preliminary data.</text>
</comment>
<feature type="domain" description="Chromo" evidence="2">
    <location>
        <begin position="396"/>
        <end position="442"/>
    </location>
</feature>
<dbReference type="OrthoDB" id="4357582at2759"/>
<feature type="domain" description="Chromo" evidence="2">
    <location>
        <begin position="444"/>
        <end position="488"/>
    </location>
</feature>
<accession>A0A9P8VXK5</accession>
<gene>
    <name evidence="3" type="ORF">B0T10DRAFT_531651</name>
</gene>
<sequence>MLHWLANIISAKAFSGSSTVDQVLSIRLPRDGNFRILEWADNVRDQPLGIHSWGKQASDWAMRSGFTIGFGLHAVRREALIKANDNGYSLGQVLRFASQNNTNVLVNHYLGSISTIDGAGSFLGMELRSDLAEDFRSATMRRNPDLQRIFKPRLANLKAQRKTAYEERRTLEREKLQEFQQSQRLVYENHLGEHEQGNWRRTYFNRIRHVLPKEQLRLGQTLSLRLWPRSPEWISALEDLIALRTKDHRVAYQDALQPINGRCPVPDFQTCWKHIYRCYEAFHKKLSGFARFCFICSKWWTSKSDWLNDSQSHIDSCNVPFRCDPVTFRHATACAGYCPAHLGRADLPQMNACNSGQIRPPGNDTSPKPELEVVPTEMPAESPILTAKFLSTNEGEYLIDCLLGRWGKDLFFLRWQDGSYGWEPRDNILDDDLIEKFETEYQGFQHGVEVLRTRIRNGKVEYRLHWIGRPTSEDWWVPEKEMSPQEASWVFSVRI</sequence>
<dbReference type="InterPro" id="IPR000953">
    <property type="entry name" value="Chromo/chromo_shadow_dom"/>
</dbReference>